<dbReference type="InterPro" id="IPR006197">
    <property type="entry name" value="Peptidase_S24_LexA"/>
</dbReference>
<evidence type="ECO:0000256" key="3">
    <source>
        <dbReference type="ARBA" id="ARBA00022801"/>
    </source>
</evidence>
<dbReference type="Gene3D" id="1.10.260.40">
    <property type="entry name" value="lambda repressor-like DNA-binding domains"/>
    <property type="match status" value="1"/>
</dbReference>
<evidence type="ECO:0000256" key="5">
    <source>
        <dbReference type="ARBA" id="ARBA00023204"/>
    </source>
</evidence>
<dbReference type="InterPro" id="IPR015927">
    <property type="entry name" value="Peptidase_S24_S26A/B/C"/>
</dbReference>
<dbReference type="PANTHER" id="PTHR33516:SF2">
    <property type="entry name" value="LEXA REPRESSOR-RELATED"/>
    <property type="match status" value="1"/>
</dbReference>
<dbReference type="GO" id="GO:0003677">
    <property type="term" value="F:DNA binding"/>
    <property type="evidence" value="ECO:0007669"/>
    <property type="project" value="InterPro"/>
</dbReference>
<evidence type="ECO:0000259" key="8">
    <source>
        <dbReference type="PROSITE" id="PS50943"/>
    </source>
</evidence>
<dbReference type="RefSeq" id="WP_126341508.1">
    <property type="nucleotide sequence ID" value="NZ_CP041698.1"/>
</dbReference>
<dbReference type="GO" id="GO:0006281">
    <property type="term" value="P:DNA repair"/>
    <property type="evidence" value="ECO:0007669"/>
    <property type="project" value="UniProtKB-KW"/>
</dbReference>
<dbReference type="Pfam" id="PF00717">
    <property type="entry name" value="Peptidase_S24"/>
    <property type="match status" value="1"/>
</dbReference>
<dbReference type="AlphaFoldDB" id="A0A3S0NKG5"/>
<dbReference type="Gene3D" id="2.10.109.10">
    <property type="entry name" value="Umud Fragment, subunit A"/>
    <property type="match status" value="1"/>
</dbReference>
<dbReference type="GO" id="GO:0009432">
    <property type="term" value="P:SOS response"/>
    <property type="evidence" value="ECO:0007669"/>
    <property type="project" value="UniProtKB-KW"/>
</dbReference>
<keyword evidence="3 7" id="KW-0378">Hydrolase</keyword>
<name>A0A3S0NKG5_CHLPH</name>
<dbReference type="PROSITE" id="PS50943">
    <property type="entry name" value="HTH_CROC1"/>
    <property type="match status" value="1"/>
</dbReference>
<evidence type="ECO:0000256" key="2">
    <source>
        <dbReference type="ARBA" id="ARBA00022763"/>
    </source>
</evidence>
<accession>A0A3S0NKG5</accession>
<dbReference type="Proteomes" id="UP000279908">
    <property type="component" value="Unassembled WGS sequence"/>
</dbReference>
<proteinExistence type="inferred from homology"/>
<sequence>MDTVSTLGMRIRRVRRHYGLRQEEFGKKIGISGNRVSEIENNKGGTSASVLEELCRGFPVSHEWLLTGNGSMLRNKETGEESKGISERLTLLESRIGRIINVHENDDREPSLISVPLYSSAVPAGMPAVAAEEVETYLDFPRSWTGGRKNVYALKVSGDSMMDIGIMPGDTLLVESRETARDGQVVIASLNSEVTVKTLCISDGGHVSLAPENRKYRPIPVTPESDFRIMGVVLAALRQYR</sequence>
<keyword evidence="4 7" id="KW-0068">Autocatalytic cleavage</keyword>
<dbReference type="CDD" id="cd06529">
    <property type="entry name" value="S24_LexA-like"/>
    <property type="match status" value="1"/>
</dbReference>
<dbReference type="CDD" id="cd00093">
    <property type="entry name" value="HTH_XRE"/>
    <property type="match status" value="1"/>
</dbReference>
<keyword evidence="2" id="KW-0227">DNA damage</keyword>
<dbReference type="SUPFAM" id="SSF51306">
    <property type="entry name" value="LexA/Signal peptidase"/>
    <property type="match status" value="1"/>
</dbReference>
<dbReference type="InterPro" id="IPR010982">
    <property type="entry name" value="Lambda_DNA-bd_dom_sf"/>
</dbReference>
<dbReference type="InterPro" id="IPR036286">
    <property type="entry name" value="LexA/Signal_pep-like_sf"/>
</dbReference>
<evidence type="ECO:0000256" key="1">
    <source>
        <dbReference type="ARBA" id="ARBA00007484"/>
    </source>
</evidence>
<comment type="caution">
    <text evidence="9">The sequence shown here is derived from an EMBL/GenBank/DDBJ whole genome shotgun (WGS) entry which is preliminary data.</text>
</comment>
<organism evidence="9 10">
    <name type="scientific">Chlorobium phaeovibrioides</name>
    <dbReference type="NCBI Taxonomy" id="1094"/>
    <lineage>
        <taxon>Bacteria</taxon>
        <taxon>Pseudomonadati</taxon>
        <taxon>Chlorobiota</taxon>
        <taxon>Chlorobiia</taxon>
        <taxon>Chlorobiales</taxon>
        <taxon>Chlorobiaceae</taxon>
        <taxon>Chlorobium/Pelodictyon group</taxon>
        <taxon>Chlorobium</taxon>
    </lineage>
</organism>
<evidence type="ECO:0000256" key="7">
    <source>
        <dbReference type="RuleBase" id="RU003991"/>
    </source>
</evidence>
<reference evidence="9 10" key="1">
    <citation type="submission" date="2018-12" db="EMBL/GenBank/DDBJ databases">
        <authorList>
            <person name="Lunina O.N."/>
            <person name="Grouzdev D.S."/>
            <person name="Gorlenko V.M."/>
            <person name="Savvichev A.S."/>
        </authorList>
    </citation>
    <scope>NUCLEOTIDE SEQUENCE [LARGE SCALE GENOMIC DNA]</scope>
    <source>
        <strain evidence="9 10">BrKhr-17</strain>
    </source>
</reference>
<dbReference type="InterPro" id="IPR050077">
    <property type="entry name" value="LexA_repressor"/>
</dbReference>
<evidence type="ECO:0000313" key="10">
    <source>
        <dbReference type="Proteomes" id="UP000279908"/>
    </source>
</evidence>
<comment type="similarity">
    <text evidence="1 7">Belongs to the peptidase S24 family.</text>
</comment>
<dbReference type="InterPro" id="IPR039418">
    <property type="entry name" value="LexA-like"/>
</dbReference>
<dbReference type="PANTHER" id="PTHR33516">
    <property type="entry name" value="LEXA REPRESSOR"/>
    <property type="match status" value="1"/>
</dbReference>
<feature type="domain" description="HTH cro/C1-type" evidence="8">
    <location>
        <begin position="11"/>
        <end position="65"/>
    </location>
</feature>
<dbReference type="SUPFAM" id="SSF47413">
    <property type="entry name" value="lambda repressor-like DNA-binding domains"/>
    <property type="match status" value="1"/>
</dbReference>
<dbReference type="SMART" id="SM00530">
    <property type="entry name" value="HTH_XRE"/>
    <property type="match status" value="1"/>
</dbReference>
<dbReference type="GO" id="GO:0016787">
    <property type="term" value="F:hydrolase activity"/>
    <property type="evidence" value="ECO:0007669"/>
    <property type="project" value="UniProtKB-KW"/>
</dbReference>
<protein>
    <submittedName>
        <fullName evidence="9">XRE family transcriptional regulator</fullName>
    </submittedName>
</protein>
<evidence type="ECO:0000256" key="6">
    <source>
        <dbReference type="ARBA" id="ARBA00023236"/>
    </source>
</evidence>
<evidence type="ECO:0000313" key="9">
    <source>
        <dbReference type="EMBL" id="RTY39970.1"/>
    </source>
</evidence>
<keyword evidence="6" id="KW-0742">SOS response</keyword>
<evidence type="ECO:0000256" key="4">
    <source>
        <dbReference type="ARBA" id="ARBA00022813"/>
    </source>
</evidence>
<dbReference type="Pfam" id="PF01381">
    <property type="entry name" value="HTH_3"/>
    <property type="match status" value="1"/>
</dbReference>
<gene>
    <name evidence="9" type="ORF">EKD02_00815</name>
</gene>
<dbReference type="PRINTS" id="PR00726">
    <property type="entry name" value="LEXASERPTASE"/>
</dbReference>
<keyword evidence="5" id="KW-0234">DNA repair</keyword>
<dbReference type="InterPro" id="IPR001387">
    <property type="entry name" value="Cro/C1-type_HTH"/>
</dbReference>
<dbReference type="GO" id="GO:0006355">
    <property type="term" value="P:regulation of DNA-templated transcription"/>
    <property type="evidence" value="ECO:0007669"/>
    <property type="project" value="InterPro"/>
</dbReference>
<dbReference type="EMBL" id="RXYK01000001">
    <property type="protein sequence ID" value="RTY39970.1"/>
    <property type="molecule type" value="Genomic_DNA"/>
</dbReference>